<dbReference type="AlphaFoldDB" id="A0A0N4XFC1"/>
<dbReference type="InterPro" id="IPR002889">
    <property type="entry name" value="WSC_carb-bd"/>
</dbReference>
<feature type="domain" description="WSC" evidence="21">
    <location>
        <begin position="142"/>
        <end position="235"/>
    </location>
</feature>
<dbReference type="PANTHER" id="PTHR46025:SF3">
    <property type="entry name" value="XYLOSYLTRANSFERASE OXT"/>
    <property type="match status" value="1"/>
</dbReference>
<keyword evidence="11" id="KW-0256">Endoplasmic reticulum</keyword>
<dbReference type="GO" id="GO:0005789">
    <property type="term" value="C:endoplasmic reticulum membrane"/>
    <property type="evidence" value="ECO:0007669"/>
    <property type="project" value="UniProtKB-SubCell"/>
</dbReference>
<dbReference type="STRING" id="27835.A0A0N4XFC1"/>
<dbReference type="GO" id="GO:0015012">
    <property type="term" value="P:heparan sulfate proteoglycan biosynthetic process"/>
    <property type="evidence" value="ECO:0007669"/>
    <property type="project" value="UniProtKB-UniPathway"/>
</dbReference>
<dbReference type="Pfam" id="PF01822">
    <property type="entry name" value="WSC"/>
    <property type="match status" value="1"/>
</dbReference>
<keyword evidence="15 20" id="KW-0472">Membrane</keyword>
<dbReference type="InterPro" id="IPR043538">
    <property type="entry name" value="XYLT"/>
</dbReference>
<keyword evidence="14" id="KW-0333">Golgi apparatus</keyword>
<evidence type="ECO:0000256" key="15">
    <source>
        <dbReference type="ARBA" id="ARBA00023136"/>
    </source>
</evidence>
<keyword evidence="13 20" id="KW-1133">Transmembrane helix</keyword>
<evidence type="ECO:0000256" key="17">
    <source>
        <dbReference type="ARBA" id="ARBA00023180"/>
    </source>
</evidence>
<evidence type="ECO:0000256" key="2">
    <source>
        <dbReference type="ARBA" id="ARBA00004648"/>
    </source>
</evidence>
<keyword evidence="16" id="KW-1015">Disulfide bond</keyword>
<evidence type="ECO:0000256" key="19">
    <source>
        <dbReference type="ARBA" id="ARBA00047847"/>
    </source>
</evidence>
<reference evidence="22 23" key="2">
    <citation type="submission" date="2018-11" db="EMBL/GenBank/DDBJ databases">
        <authorList>
            <consortium name="Pathogen Informatics"/>
        </authorList>
    </citation>
    <scope>NUCLEOTIDE SEQUENCE [LARGE SCALE GENOMIC DNA]</scope>
</reference>
<name>A0A0N4XFC1_NIPBR</name>
<protein>
    <recommendedName>
        <fullName evidence="6">protein xylosyltransferase</fullName>
        <ecNumber evidence="6">2.4.2.26</ecNumber>
    </recommendedName>
    <alternativeName>
        <fullName evidence="18">Peptide O-xylosyltransferase</fullName>
    </alternativeName>
</protein>
<evidence type="ECO:0000259" key="21">
    <source>
        <dbReference type="PROSITE" id="PS51212"/>
    </source>
</evidence>
<evidence type="ECO:0000256" key="1">
    <source>
        <dbReference type="ARBA" id="ARBA00004323"/>
    </source>
</evidence>
<evidence type="ECO:0000256" key="4">
    <source>
        <dbReference type="ARBA" id="ARBA00005093"/>
    </source>
</evidence>
<feature type="transmembrane region" description="Helical" evidence="20">
    <location>
        <begin position="29"/>
        <end position="49"/>
    </location>
</feature>
<comment type="subcellular location">
    <subcellularLocation>
        <location evidence="2">Endoplasmic reticulum membrane</location>
        <topology evidence="2">Single-pass type II membrane protein</topology>
    </subcellularLocation>
    <subcellularLocation>
        <location evidence="1">Golgi apparatus membrane</location>
        <topology evidence="1">Single-pass type II membrane protein</topology>
    </subcellularLocation>
</comment>
<dbReference type="GO" id="GO:0000139">
    <property type="term" value="C:Golgi membrane"/>
    <property type="evidence" value="ECO:0007669"/>
    <property type="project" value="UniProtKB-SubCell"/>
</dbReference>
<dbReference type="PANTHER" id="PTHR46025">
    <property type="entry name" value="XYLOSYLTRANSFERASE OXT"/>
    <property type="match status" value="1"/>
</dbReference>
<evidence type="ECO:0000256" key="20">
    <source>
        <dbReference type="SAM" id="Phobius"/>
    </source>
</evidence>
<dbReference type="UniPathway" id="UPA00755"/>
<dbReference type="GO" id="GO:0046872">
    <property type="term" value="F:metal ion binding"/>
    <property type="evidence" value="ECO:0007669"/>
    <property type="project" value="UniProtKB-KW"/>
</dbReference>
<evidence type="ECO:0000256" key="5">
    <source>
        <dbReference type="ARBA" id="ARBA00010195"/>
    </source>
</evidence>
<dbReference type="InterPro" id="IPR003406">
    <property type="entry name" value="Glyco_trans_14"/>
</dbReference>
<dbReference type="EC" id="2.4.2.26" evidence="6"/>
<keyword evidence="10" id="KW-0479">Metal-binding</keyword>
<evidence type="ECO:0000256" key="12">
    <source>
        <dbReference type="ARBA" id="ARBA00022968"/>
    </source>
</evidence>
<evidence type="ECO:0000256" key="6">
    <source>
        <dbReference type="ARBA" id="ARBA00011972"/>
    </source>
</evidence>
<comment type="similarity">
    <text evidence="5">Belongs to the glycosyltransferase 14 family. XylT subfamily.</text>
</comment>
<dbReference type="EMBL" id="UYSL01000870">
    <property type="protein sequence ID" value="VDL64539.1"/>
    <property type="molecule type" value="Genomic_DNA"/>
</dbReference>
<sequence length="732" mass="84152">MRERNSSASHSAAPAAIAPHRIPLFRTMYVVAATILFFFLNLFFIYVYVQNESHVAFERPASHAHLAGFQDHSEAPHSNAASMTAGFYSCNITDPLAIKALERAKTENCKRKITEAACKLKNGVFHDIFPVSQCSNHDQSLVGRRVGCFEDHSNNRTLDGFQYDFKGDNSPAKCRSFCYRAGFVYYGLEFGRECFCGDSVSSRPLDQGRCNEYKCPGDDSSHCGGFNAVEVFHSGFKKPYLFPKAKHEEDSNKDVTVPRILFLLQLNGRNERQVKRLFKAIYSPSHYYYIHVDQRQLYMLTEMKAVAAKIPNVFVAPDAHSTIWGGASLLTMVQDAIRRSIEMPSFSGWDYLINLSESDFPVMTLHDFETQLRLNMGKSYMSSHGYNAARFIQKQGFDFVFVECENRMWRVGKRDEFPRNLRVDGGSDWIVLHKEFALYSISDDELPTKMRNLFSSVILPVESFFHTLAYNSRFCESVIGSNLRLTNWNRKQGCRCESLKRVVDWCGCSPLVFTKEHTHKFSLKNAKAKPFYLARKFESLIDIDAVALAEEQAMRDRPHLLHTKDPMFNVTFVNHYKADIDGYSPHFSLMAETLLSMHSEQLAFLALTRIDVVKLHSSAPHQMVFTMQVSENAKSFPLFFPNFLNSFDKSFPQRTLIRRCLYLFIQLFVYFYRYIERDSQIRDSDTPFELLVERKLVSNIVSPAIVDGFRLEVRSSSFHMICFTTDLTDRVC</sequence>
<evidence type="ECO:0000256" key="13">
    <source>
        <dbReference type="ARBA" id="ARBA00022989"/>
    </source>
</evidence>
<comment type="pathway">
    <text evidence="3">Glycan metabolism; chondroitin sulfate biosynthesis.</text>
</comment>
<evidence type="ECO:0000256" key="9">
    <source>
        <dbReference type="ARBA" id="ARBA00022692"/>
    </source>
</evidence>
<evidence type="ECO:0000256" key="3">
    <source>
        <dbReference type="ARBA" id="ARBA00004840"/>
    </source>
</evidence>
<comment type="catalytic activity">
    <reaction evidence="19">
        <text>UDP-alpha-D-xylose + L-seryl-[protein] = 3-O-(beta-D-xylosyl)-L-seryl-[protein] + UDP + H(+)</text>
        <dbReference type="Rhea" id="RHEA:50192"/>
        <dbReference type="Rhea" id="RHEA-COMP:9863"/>
        <dbReference type="Rhea" id="RHEA-COMP:12567"/>
        <dbReference type="ChEBI" id="CHEBI:15378"/>
        <dbReference type="ChEBI" id="CHEBI:29999"/>
        <dbReference type="ChEBI" id="CHEBI:57632"/>
        <dbReference type="ChEBI" id="CHEBI:58223"/>
        <dbReference type="ChEBI" id="CHEBI:132085"/>
        <dbReference type="EC" id="2.4.2.26"/>
    </reaction>
</comment>
<evidence type="ECO:0000256" key="10">
    <source>
        <dbReference type="ARBA" id="ARBA00022723"/>
    </source>
</evidence>
<dbReference type="GO" id="GO:0030158">
    <property type="term" value="F:protein xylosyltransferase activity"/>
    <property type="evidence" value="ECO:0007669"/>
    <property type="project" value="UniProtKB-EC"/>
</dbReference>
<evidence type="ECO:0000313" key="24">
    <source>
        <dbReference type="WBParaSite" id="NBR_0000122301-mRNA-1"/>
    </source>
</evidence>
<keyword evidence="17" id="KW-0325">Glycoprotein</keyword>
<comment type="pathway">
    <text evidence="4">Glycan metabolism; heparan sulfate biosynthesis.</text>
</comment>
<dbReference type="PROSITE" id="PS51212">
    <property type="entry name" value="WSC"/>
    <property type="match status" value="1"/>
</dbReference>
<dbReference type="WBParaSite" id="NBR_0000122301-mRNA-1">
    <property type="protein sequence ID" value="NBR_0000122301-mRNA-1"/>
    <property type="gene ID" value="NBR_0000122301"/>
</dbReference>
<dbReference type="Pfam" id="PF02485">
    <property type="entry name" value="Branch"/>
    <property type="match status" value="1"/>
</dbReference>
<dbReference type="GO" id="GO:0050650">
    <property type="term" value="P:chondroitin sulfate proteoglycan biosynthetic process"/>
    <property type="evidence" value="ECO:0007669"/>
    <property type="project" value="TreeGrafter"/>
</dbReference>
<evidence type="ECO:0000256" key="16">
    <source>
        <dbReference type="ARBA" id="ARBA00023157"/>
    </source>
</evidence>
<evidence type="ECO:0000313" key="23">
    <source>
        <dbReference type="Proteomes" id="UP000271162"/>
    </source>
</evidence>
<evidence type="ECO:0000256" key="14">
    <source>
        <dbReference type="ARBA" id="ARBA00023034"/>
    </source>
</evidence>
<keyword evidence="12" id="KW-0735">Signal-anchor</keyword>
<evidence type="ECO:0000256" key="8">
    <source>
        <dbReference type="ARBA" id="ARBA00022679"/>
    </source>
</evidence>
<organism evidence="24">
    <name type="scientific">Nippostrongylus brasiliensis</name>
    <name type="common">Rat hookworm</name>
    <dbReference type="NCBI Taxonomy" id="27835"/>
    <lineage>
        <taxon>Eukaryota</taxon>
        <taxon>Metazoa</taxon>
        <taxon>Ecdysozoa</taxon>
        <taxon>Nematoda</taxon>
        <taxon>Chromadorea</taxon>
        <taxon>Rhabditida</taxon>
        <taxon>Rhabditina</taxon>
        <taxon>Rhabditomorpha</taxon>
        <taxon>Strongyloidea</taxon>
        <taxon>Heligmosomidae</taxon>
        <taxon>Nippostrongylus</taxon>
    </lineage>
</organism>
<proteinExistence type="inferred from homology"/>
<dbReference type="Proteomes" id="UP000271162">
    <property type="component" value="Unassembled WGS sequence"/>
</dbReference>
<keyword evidence="9 20" id="KW-0812">Transmembrane</keyword>
<keyword evidence="7" id="KW-0328">Glycosyltransferase</keyword>
<gene>
    <name evidence="22" type="ORF">NBR_LOCUS1224</name>
</gene>
<evidence type="ECO:0000313" key="22">
    <source>
        <dbReference type="EMBL" id="VDL64539.1"/>
    </source>
</evidence>
<evidence type="ECO:0000256" key="11">
    <source>
        <dbReference type="ARBA" id="ARBA00022824"/>
    </source>
</evidence>
<keyword evidence="23" id="KW-1185">Reference proteome</keyword>
<dbReference type="UniPathway" id="UPA00756"/>
<keyword evidence="8" id="KW-0808">Transferase</keyword>
<reference evidence="24" key="1">
    <citation type="submission" date="2017-02" db="UniProtKB">
        <authorList>
            <consortium name="WormBaseParasite"/>
        </authorList>
    </citation>
    <scope>IDENTIFICATION</scope>
</reference>
<dbReference type="SMART" id="SM00321">
    <property type="entry name" value="WSC"/>
    <property type="match status" value="1"/>
</dbReference>
<evidence type="ECO:0000256" key="7">
    <source>
        <dbReference type="ARBA" id="ARBA00022676"/>
    </source>
</evidence>
<evidence type="ECO:0000256" key="18">
    <source>
        <dbReference type="ARBA" id="ARBA00042865"/>
    </source>
</evidence>
<accession>A0A0N4XFC1</accession>